<dbReference type="InterPro" id="IPR050390">
    <property type="entry name" value="C5-Methyltransferase"/>
</dbReference>
<dbReference type="SUPFAM" id="SSF53335">
    <property type="entry name" value="S-adenosyl-L-methionine-dependent methyltransferases"/>
    <property type="match status" value="1"/>
</dbReference>
<keyword evidence="5" id="KW-0680">Restriction system</keyword>
<comment type="caution">
    <text evidence="10">The sequence shown here is derived from an EMBL/GenBank/DDBJ whole genome shotgun (WGS) entry which is preliminary data.</text>
</comment>
<accession>A0A2P8EIA0</accession>
<keyword evidence="11" id="KW-1185">Reference proteome</keyword>
<dbReference type="InterPro" id="IPR001525">
    <property type="entry name" value="C5_MeTfrase"/>
</dbReference>
<dbReference type="Gene3D" id="3.90.120.10">
    <property type="entry name" value="DNA Methylase, subunit A, domain 2"/>
    <property type="match status" value="1"/>
</dbReference>
<keyword evidence="2 7" id="KW-0489">Methyltransferase</keyword>
<keyword evidence="3 7" id="KW-0808">Transferase</keyword>
<dbReference type="Pfam" id="PF00145">
    <property type="entry name" value="DNA_methylase"/>
    <property type="match status" value="1"/>
</dbReference>
<dbReference type="NCBIfam" id="TIGR00675">
    <property type="entry name" value="dcm"/>
    <property type="match status" value="1"/>
</dbReference>
<evidence type="ECO:0000313" key="11">
    <source>
        <dbReference type="Proteomes" id="UP000242133"/>
    </source>
</evidence>
<evidence type="ECO:0000256" key="4">
    <source>
        <dbReference type="ARBA" id="ARBA00022691"/>
    </source>
</evidence>
<evidence type="ECO:0000256" key="7">
    <source>
        <dbReference type="PROSITE-ProRule" id="PRU01016"/>
    </source>
</evidence>
<dbReference type="PROSITE" id="PS00095">
    <property type="entry name" value="C5_MTASE_2"/>
    <property type="match status" value="1"/>
</dbReference>
<gene>
    <name evidence="10" type="ORF">CLV44_1348</name>
</gene>
<keyword evidence="4 7" id="KW-0949">S-adenosyl-L-methionine</keyword>
<dbReference type="PRINTS" id="PR00105">
    <property type="entry name" value="C5METTRFRASE"/>
</dbReference>
<reference evidence="10 11" key="1">
    <citation type="submission" date="2018-03" db="EMBL/GenBank/DDBJ databases">
        <title>Genomic Encyclopedia of Archaeal and Bacterial Type Strains, Phase II (KMG-II): from individual species to whole genera.</title>
        <authorList>
            <person name="Goeker M."/>
        </authorList>
    </citation>
    <scope>NUCLEOTIDE SEQUENCE [LARGE SCALE GENOMIC DNA]</scope>
    <source>
        <strain evidence="10 11">DSM 17586</strain>
    </source>
</reference>
<evidence type="ECO:0000256" key="6">
    <source>
        <dbReference type="ARBA" id="ARBA00047422"/>
    </source>
</evidence>
<evidence type="ECO:0000256" key="1">
    <source>
        <dbReference type="ARBA" id="ARBA00011975"/>
    </source>
</evidence>
<evidence type="ECO:0000256" key="3">
    <source>
        <dbReference type="ARBA" id="ARBA00022679"/>
    </source>
</evidence>
<dbReference type="EMBL" id="PYGI01000034">
    <property type="protein sequence ID" value="PSL09195.1"/>
    <property type="molecule type" value="Genomic_DNA"/>
</dbReference>
<comment type="similarity">
    <text evidence="7 8">Belongs to the class I-like SAM-binding methyltransferase superfamily. C5-methyltransferase family.</text>
</comment>
<evidence type="ECO:0000313" key="10">
    <source>
        <dbReference type="EMBL" id="PSL09195.1"/>
    </source>
</evidence>
<dbReference type="PANTHER" id="PTHR10629:SF52">
    <property type="entry name" value="DNA (CYTOSINE-5)-METHYLTRANSFERASE 1"/>
    <property type="match status" value="1"/>
</dbReference>
<dbReference type="PANTHER" id="PTHR10629">
    <property type="entry name" value="CYTOSINE-SPECIFIC METHYLTRANSFERASE"/>
    <property type="match status" value="1"/>
</dbReference>
<proteinExistence type="inferred from homology"/>
<comment type="catalytic activity">
    <reaction evidence="6">
        <text>a 2'-deoxycytidine in DNA + S-adenosyl-L-methionine = a 5-methyl-2'-deoxycytidine in DNA + S-adenosyl-L-homocysteine + H(+)</text>
        <dbReference type="Rhea" id="RHEA:13681"/>
        <dbReference type="Rhea" id="RHEA-COMP:11369"/>
        <dbReference type="Rhea" id="RHEA-COMP:11370"/>
        <dbReference type="ChEBI" id="CHEBI:15378"/>
        <dbReference type="ChEBI" id="CHEBI:57856"/>
        <dbReference type="ChEBI" id="CHEBI:59789"/>
        <dbReference type="ChEBI" id="CHEBI:85452"/>
        <dbReference type="ChEBI" id="CHEBI:85454"/>
        <dbReference type="EC" id="2.1.1.37"/>
    </reaction>
</comment>
<dbReference type="AlphaFoldDB" id="A0A2P8EIA0"/>
<name>A0A2P8EIA0_9GAMM</name>
<protein>
    <recommendedName>
        <fullName evidence="1">DNA (cytosine-5-)-methyltransferase</fullName>
        <ecNumber evidence="1">2.1.1.37</ecNumber>
    </recommendedName>
</protein>
<dbReference type="InterPro" id="IPR029063">
    <property type="entry name" value="SAM-dependent_MTases_sf"/>
</dbReference>
<evidence type="ECO:0000256" key="9">
    <source>
        <dbReference type="SAM" id="MobiDB-lite"/>
    </source>
</evidence>
<organism evidence="10 11">
    <name type="scientific">Marinobacterium halophilum</name>
    <dbReference type="NCBI Taxonomy" id="267374"/>
    <lineage>
        <taxon>Bacteria</taxon>
        <taxon>Pseudomonadati</taxon>
        <taxon>Pseudomonadota</taxon>
        <taxon>Gammaproteobacteria</taxon>
        <taxon>Oceanospirillales</taxon>
        <taxon>Oceanospirillaceae</taxon>
        <taxon>Marinobacterium</taxon>
    </lineage>
</organism>
<dbReference type="GO" id="GO:0003886">
    <property type="term" value="F:DNA (cytosine-5-)-methyltransferase activity"/>
    <property type="evidence" value="ECO:0007669"/>
    <property type="project" value="UniProtKB-EC"/>
</dbReference>
<dbReference type="InterPro" id="IPR031303">
    <property type="entry name" value="C5_meth_CS"/>
</dbReference>
<feature type="compositionally biased region" description="Basic and acidic residues" evidence="9">
    <location>
        <begin position="311"/>
        <end position="323"/>
    </location>
</feature>
<dbReference type="PROSITE" id="PS51679">
    <property type="entry name" value="SAM_MT_C5"/>
    <property type="match status" value="1"/>
</dbReference>
<evidence type="ECO:0000256" key="2">
    <source>
        <dbReference type="ARBA" id="ARBA00022603"/>
    </source>
</evidence>
<feature type="active site" evidence="7">
    <location>
        <position position="115"/>
    </location>
</feature>
<evidence type="ECO:0000256" key="5">
    <source>
        <dbReference type="ARBA" id="ARBA00022747"/>
    </source>
</evidence>
<sequence>MLYNYTVILWSFMSKWGFVMGIKGLEYVSFFSGGGGLDLGLEAVGFESLLVTDIDEHSCKSLENNKARSKSRQKPFLRYAKVLRSDITELSGRDVLELVGKKPGELALLAGGPPCQAFSVFGKRKGLDDHRGQLAYHYLRMVAEIQPESFLFENVYGILTIEKGKVFEELCHKLSEPSPGIHYEISVHRVNAMDFGVPQSRDRVFVFGNRKYKKIPAPTATHTSNPQMALDSFLLPYRTVRDALCGLPVMGEGGLENHTGRKHSDRIKERYALLSPGERDPKTRINRLDLNRPSHTIIVGSDAGGGKGHVHPTEPREVTPRESARMQTFPDWWAFSGTSRHPIRQIGNAVPPILGAVMGNLMRKHYWGLEEIPMHTIVDVLDQTHLYERELFSESEVVSS</sequence>
<dbReference type="Gene3D" id="3.40.50.150">
    <property type="entry name" value="Vaccinia Virus protein VP39"/>
    <property type="match status" value="1"/>
</dbReference>
<dbReference type="GO" id="GO:0009307">
    <property type="term" value="P:DNA restriction-modification system"/>
    <property type="evidence" value="ECO:0007669"/>
    <property type="project" value="UniProtKB-KW"/>
</dbReference>
<dbReference type="GO" id="GO:0032259">
    <property type="term" value="P:methylation"/>
    <property type="evidence" value="ECO:0007669"/>
    <property type="project" value="UniProtKB-KW"/>
</dbReference>
<feature type="region of interest" description="Disordered" evidence="9">
    <location>
        <begin position="298"/>
        <end position="323"/>
    </location>
</feature>
<dbReference type="Proteomes" id="UP000242133">
    <property type="component" value="Unassembled WGS sequence"/>
</dbReference>
<evidence type="ECO:0000256" key="8">
    <source>
        <dbReference type="RuleBase" id="RU000416"/>
    </source>
</evidence>
<dbReference type="EC" id="2.1.1.37" evidence="1"/>